<comment type="caution">
    <text evidence="2">The sequence shown here is derived from an EMBL/GenBank/DDBJ whole genome shotgun (WGS) entry which is preliminary data.</text>
</comment>
<dbReference type="RefSeq" id="WP_104410364.1">
    <property type="nucleotide sequence ID" value="NZ_PTIS01000014.1"/>
</dbReference>
<dbReference type="InterPro" id="IPR001584">
    <property type="entry name" value="Integrase_cat-core"/>
</dbReference>
<dbReference type="PROSITE" id="PS50994">
    <property type="entry name" value="INTEGRASE"/>
    <property type="match status" value="1"/>
</dbReference>
<name>A0A2S6FW58_9CLOT</name>
<dbReference type="STRING" id="37659.GCA_000703125_01286"/>
<sequence>MRNDVLNYLELIKDEIGLLNKSELARRLNCDPRTIERYIKDPNTESRKPREIKSKIDDFKEKIIDKVDTLGSNSMSIFKYIQQKGYDGGYHTVNNFIKNYKSEQLQRATMRFDKGLGLQAKVDCKETLTMINSEGEIFNINIFLILLGYSRLSYIKLITDKTQKTLRQCLIESFKYFEGVPKEIIIDNIPAVVDRRKTTFENVAIHEDFERFSENAGFEVIAFNPYMAVIKEKAETLDKLIKRLNPYNKKFDTFDDLNTIVKKFNDEINNEISQVTHEIPVVRYLKEKSYLNPLPPMNILL</sequence>
<dbReference type="InterPro" id="IPR036397">
    <property type="entry name" value="RNaseH_sf"/>
</dbReference>
<evidence type="ECO:0000259" key="1">
    <source>
        <dbReference type="PROSITE" id="PS50994"/>
    </source>
</evidence>
<dbReference type="InterPro" id="IPR012337">
    <property type="entry name" value="RNaseH-like_sf"/>
</dbReference>
<dbReference type="GO" id="GO:0015074">
    <property type="term" value="P:DNA integration"/>
    <property type="evidence" value="ECO:0007669"/>
    <property type="project" value="InterPro"/>
</dbReference>
<protein>
    <submittedName>
        <fullName evidence="2">Transposase</fullName>
    </submittedName>
</protein>
<dbReference type="SUPFAM" id="SSF53098">
    <property type="entry name" value="Ribonuclease H-like"/>
    <property type="match status" value="1"/>
</dbReference>
<dbReference type="Proteomes" id="UP000239863">
    <property type="component" value="Unassembled WGS sequence"/>
</dbReference>
<dbReference type="OrthoDB" id="3193769at2"/>
<feature type="domain" description="Integrase catalytic" evidence="1">
    <location>
        <begin position="107"/>
        <end position="288"/>
    </location>
</feature>
<dbReference type="NCBIfam" id="NF033546">
    <property type="entry name" value="transpos_IS21"/>
    <property type="match status" value="1"/>
</dbReference>
<evidence type="ECO:0000313" key="3">
    <source>
        <dbReference type="Proteomes" id="UP000239863"/>
    </source>
</evidence>
<proteinExistence type="predicted"/>
<dbReference type="PANTHER" id="PTHR35004">
    <property type="entry name" value="TRANSPOSASE RV3428C-RELATED"/>
    <property type="match status" value="1"/>
</dbReference>
<gene>
    <name evidence="2" type="ORF">BD821_11470</name>
</gene>
<dbReference type="Gene3D" id="3.30.420.10">
    <property type="entry name" value="Ribonuclease H-like superfamily/Ribonuclease H"/>
    <property type="match status" value="1"/>
</dbReference>
<organism evidence="2 3">
    <name type="scientific">Clostridium algidicarnis DSM 15099</name>
    <dbReference type="NCBI Taxonomy" id="1121295"/>
    <lineage>
        <taxon>Bacteria</taxon>
        <taxon>Bacillati</taxon>
        <taxon>Bacillota</taxon>
        <taxon>Clostridia</taxon>
        <taxon>Eubacteriales</taxon>
        <taxon>Clostridiaceae</taxon>
        <taxon>Clostridium</taxon>
    </lineage>
</organism>
<dbReference type="GO" id="GO:0003676">
    <property type="term" value="F:nucleic acid binding"/>
    <property type="evidence" value="ECO:0007669"/>
    <property type="project" value="InterPro"/>
</dbReference>
<dbReference type="AlphaFoldDB" id="A0A2S6FW58"/>
<dbReference type="PANTHER" id="PTHR35004:SF6">
    <property type="entry name" value="TRANSPOSASE"/>
    <property type="match status" value="1"/>
</dbReference>
<reference evidence="2 3" key="1">
    <citation type="submission" date="2018-02" db="EMBL/GenBank/DDBJ databases">
        <title>Genomic Encyclopedia of Archaeal and Bacterial Type Strains, Phase II (KMG-II): from individual species to whole genera.</title>
        <authorList>
            <person name="Goeker M."/>
        </authorList>
    </citation>
    <scope>NUCLEOTIDE SEQUENCE [LARGE SCALE GENOMIC DNA]</scope>
    <source>
        <strain evidence="2 3">DSM 15099</strain>
    </source>
</reference>
<evidence type="ECO:0000313" key="2">
    <source>
        <dbReference type="EMBL" id="PPK47030.1"/>
    </source>
</evidence>
<accession>A0A2S6FW58</accession>
<dbReference type="EMBL" id="PTIS01000014">
    <property type="protein sequence ID" value="PPK47030.1"/>
    <property type="molecule type" value="Genomic_DNA"/>
</dbReference>